<dbReference type="GO" id="GO:0004519">
    <property type="term" value="F:endonuclease activity"/>
    <property type="evidence" value="ECO:0007669"/>
    <property type="project" value="UniProtKB-KW"/>
</dbReference>
<sequence>MAISDATRKVLWARSHNRCAICRALLAVDADSADLPWLILGEEAHIITRKPGGPRGMEGDRARPYEYENLILLCADDHKRVDLQPDVYRAADLRGCKLAHERWAEEKFAGEAEEPIRLVKAPDEDSIPMQPVATGAAGWGLLVGSGL</sequence>
<dbReference type="CDD" id="cd00085">
    <property type="entry name" value="HNHc"/>
    <property type="match status" value="1"/>
</dbReference>
<name>A0ABV5T0H7_9MICO</name>
<evidence type="ECO:0000313" key="2">
    <source>
        <dbReference type="Proteomes" id="UP001589611"/>
    </source>
</evidence>
<proteinExistence type="predicted"/>
<dbReference type="InterPro" id="IPR003615">
    <property type="entry name" value="HNH_nuc"/>
</dbReference>
<dbReference type="Proteomes" id="UP001589611">
    <property type="component" value="Unassembled WGS sequence"/>
</dbReference>
<dbReference type="EMBL" id="JBHMBE010000002">
    <property type="protein sequence ID" value="MFB9645426.1"/>
    <property type="molecule type" value="Genomic_DNA"/>
</dbReference>
<keyword evidence="1" id="KW-0378">Hydrolase</keyword>
<accession>A0ABV5T0H7</accession>
<protein>
    <submittedName>
        <fullName evidence="1">HNH endonuclease signature motif containing protein</fullName>
    </submittedName>
</protein>
<comment type="caution">
    <text evidence="1">The sequence shown here is derived from an EMBL/GenBank/DDBJ whole genome shotgun (WGS) entry which is preliminary data.</text>
</comment>
<gene>
    <name evidence="1" type="ORF">ACFFPJ_06415</name>
</gene>
<keyword evidence="1" id="KW-0255">Endonuclease</keyword>
<keyword evidence="1" id="KW-0540">Nuclease</keyword>
<evidence type="ECO:0000313" key="1">
    <source>
        <dbReference type="EMBL" id="MFB9645426.1"/>
    </source>
</evidence>
<keyword evidence="2" id="KW-1185">Reference proteome</keyword>
<dbReference type="RefSeq" id="WP_344714505.1">
    <property type="nucleotide sequence ID" value="NZ_BAAAWH010000001.1"/>
</dbReference>
<organism evidence="1 2">
    <name type="scientific">Microbacterium terregens</name>
    <dbReference type="NCBI Taxonomy" id="69363"/>
    <lineage>
        <taxon>Bacteria</taxon>
        <taxon>Bacillati</taxon>
        <taxon>Actinomycetota</taxon>
        <taxon>Actinomycetes</taxon>
        <taxon>Micrococcales</taxon>
        <taxon>Microbacteriaceae</taxon>
        <taxon>Microbacterium</taxon>
    </lineage>
</organism>
<reference evidence="1 2" key="1">
    <citation type="submission" date="2024-09" db="EMBL/GenBank/DDBJ databases">
        <authorList>
            <person name="Sun Q."/>
            <person name="Mori K."/>
        </authorList>
    </citation>
    <scope>NUCLEOTIDE SEQUENCE [LARGE SCALE GENOMIC DNA]</scope>
    <source>
        <strain evidence="1 2">JCM 1342</strain>
    </source>
</reference>